<feature type="domain" description="DUF2147" evidence="1">
    <location>
        <begin position="31"/>
        <end position="121"/>
    </location>
</feature>
<evidence type="ECO:0000313" key="3">
    <source>
        <dbReference type="Proteomes" id="UP000240042"/>
    </source>
</evidence>
<dbReference type="Pfam" id="PF09917">
    <property type="entry name" value="DUF2147"/>
    <property type="match status" value="1"/>
</dbReference>
<dbReference type="InterPro" id="IPR019223">
    <property type="entry name" value="DUF2147"/>
</dbReference>
<dbReference type="Gene3D" id="2.40.128.520">
    <property type="match status" value="1"/>
</dbReference>
<reference evidence="3" key="1">
    <citation type="submission" date="2016-10" db="EMBL/GenBank/DDBJ databases">
        <authorList>
            <person name="Varghese N."/>
            <person name="Submissions S."/>
        </authorList>
    </citation>
    <scope>NUCLEOTIDE SEQUENCE [LARGE SCALE GENOMIC DNA]</scope>
    <source>
        <strain evidence="3">ATCC 43811</strain>
    </source>
</reference>
<accession>A0A1I1E5E6</accession>
<proteinExistence type="predicted"/>
<gene>
    <name evidence="2" type="ORF">SAMN02745150_00964</name>
</gene>
<dbReference type="Proteomes" id="UP000240042">
    <property type="component" value="Unassembled WGS sequence"/>
</dbReference>
<keyword evidence="3" id="KW-1185">Reference proteome</keyword>
<name>A0A1I1E5E6_BREAD</name>
<organism evidence="2 3">
    <name type="scientific">Brevinema andersonii</name>
    <dbReference type="NCBI Taxonomy" id="34097"/>
    <lineage>
        <taxon>Bacteria</taxon>
        <taxon>Pseudomonadati</taxon>
        <taxon>Spirochaetota</taxon>
        <taxon>Spirochaetia</taxon>
        <taxon>Brevinematales</taxon>
        <taxon>Brevinemataceae</taxon>
        <taxon>Brevinema</taxon>
    </lineage>
</organism>
<evidence type="ECO:0000259" key="1">
    <source>
        <dbReference type="Pfam" id="PF09917"/>
    </source>
</evidence>
<dbReference type="OrthoDB" id="9814399at2"/>
<protein>
    <recommendedName>
        <fullName evidence="1">DUF2147 domain-containing protein</fullName>
    </recommendedName>
</protein>
<evidence type="ECO:0000313" key="2">
    <source>
        <dbReference type="EMBL" id="SFB82391.1"/>
    </source>
</evidence>
<dbReference type="AlphaFoldDB" id="A0A1I1E5E6"/>
<dbReference type="EMBL" id="FOKY01000007">
    <property type="protein sequence ID" value="SFB82391.1"/>
    <property type="molecule type" value="Genomic_DNA"/>
</dbReference>
<dbReference type="RefSeq" id="WP_092319177.1">
    <property type="nucleotide sequence ID" value="NZ_FOKY01000007.1"/>
</dbReference>
<sequence length="130" mass="14855">MKKILVFSFLTILTSTIDSWSQVKAEDILGSWVMPSDKESGHNLDTVVEIFEHNGKFYGYGYAYLDGSVNNQKDAQNPDPALRDRNISDVIFLYELVFDGKENGRMVKFTDQKTENISITALSYQMTKRN</sequence>